<protein>
    <submittedName>
        <fullName evidence="1">Uncharacterized protein</fullName>
    </submittedName>
</protein>
<comment type="caution">
    <text evidence="1">The sequence shown here is derived from an EMBL/GenBank/DDBJ whole genome shotgun (WGS) entry which is preliminary data.</text>
</comment>
<evidence type="ECO:0000313" key="1">
    <source>
        <dbReference type="EMBL" id="KAH6892354.1"/>
    </source>
</evidence>
<sequence>MADEGERFQGHKLVPLWARGKVRASGVVPLLIAALVPVGTGRDEFCIPIIDTRLREKRPQVSKSPSSSRRYFKEEARLLCSMHVFGANSWSLSSHDSGYLVACQDPMGLSTILPGPQPGTSVLCSTSGWYHHVGKHLMAQESDSL</sequence>
<proteinExistence type="predicted"/>
<dbReference type="AlphaFoldDB" id="A0A9P8WA51"/>
<gene>
    <name evidence="1" type="ORF">B0T10DRAFT_547139</name>
</gene>
<dbReference type="EMBL" id="JAGPYM010000007">
    <property type="protein sequence ID" value="KAH6892354.1"/>
    <property type="molecule type" value="Genomic_DNA"/>
</dbReference>
<evidence type="ECO:0000313" key="2">
    <source>
        <dbReference type="Proteomes" id="UP000777438"/>
    </source>
</evidence>
<dbReference type="Proteomes" id="UP000777438">
    <property type="component" value="Unassembled WGS sequence"/>
</dbReference>
<organism evidence="1 2">
    <name type="scientific">Thelonectria olida</name>
    <dbReference type="NCBI Taxonomy" id="1576542"/>
    <lineage>
        <taxon>Eukaryota</taxon>
        <taxon>Fungi</taxon>
        <taxon>Dikarya</taxon>
        <taxon>Ascomycota</taxon>
        <taxon>Pezizomycotina</taxon>
        <taxon>Sordariomycetes</taxon>
        <taxon>Hypocreomycetidae</taxon>
        <taxon>Hypocreales</taxon>
        <taxon>Nectriaceae</taxon>
        <taxon>Thelonectria</taxon>
    </lineage>
</organism>
<keyword evidence="2" id="KW-1185">Reference proteome</keyword>
<accession>A0A9P8WA51</accession>
<name>A0A9P8WA51_9HYPO</name>
<reference evidence="1 2" key="1">
    <citation type="journal article" date="2021" name="Nat. Commun.">
        <title>Genetic determinants of endophytism in the Arabidopsis root mycobiome.</title>
        <authorList>
            <person name="Mesny F."/>
            <person name="Miyauchi S."/>
            <person name="Thiergart T."/>
            <person name="Pickel B."/>
            <person name="Atanasova L."/>
            <person name="Karlsson M."/>
            <person name="Huettel B."/>
            <person name="Barry K.W."/>
            <person name="Haridas S."/>
            <person name="Chen C."/>
            <person name="Bauer D."/>
            <person name="Andreopoulos W."/>
            <person name="Pangilinan J."/>
            <person name="LaButti K."/>
            <person name="Riley R."/>
            <person name="Lipzen A."/>
            <person name="Clum A."/>
            <person name="Drula E."/>
            <person name="Henrissat B."/>
            <person name="Kohler A."/>
            <person name="Grigoriev I.V."/>
            <person name="Martin F.M."/>
            <person name="Hacquard S."/>
        </authorList>
    </citation>
    <scope>NUCLEOTIDE SEQUENCE [LARGE SCALE GENOMIC DNA]</scope>
    <source>
        <strain evidence="1 2">MPI-CAGE-CH-0241</strain>
    </source>
</reference>